<comment type="similarity">
    <text evidence="1 4">Belongs to the eukaryotic ribosomal protein eL34 family.</text>
</comment>
<dbReference type="GO" id="GO:0006412">
    <property type="term" value="P:translation"/>
    <property type="evidence" value="ECO:0007669"/>
    <property type="project" value="UniProtKB-UniRule"/>
</dbReference>
<dbReference type="EMBL" id="JAGVWF010000070">
    <property type="protein sequence ID" value="MBS3059719.1"/>
    <property type="molecule type" value="Genomic_DNA"/>
</dbReference>
<dbReference type="Proteomes" id="UP000683213">
    <property type="component" value="Unassembled WGS sequence"/>
</dbReference>
<organism evidence="5 7">
    <name type="scientific">Candidatus Iainarchaeum sp</name>
    <dbReference type="NCBI Taxonomy" id="3101447"/>
    <lineage>
        <taxon>Archaea</taxon>
        <taxon>Candidatus Iainarchaeota</taxon>
        <taxon>Candidatus Iainarchaeia</taxon>
        <taxon>Candidatus Iainarchaeales</taxon>
        <taxon>Candidatus Iainarchaeaceae</taxon>
        <taxon>Candidatus Iainarchaeum</taxon>
    </lineage>
</organism>
<evidence type="ECO:0000256" key="3">
    <source>
        <dbReference type="ARBA" id="ARBA00023274"/>
    </source>
</evidence>
<protein>
    <recommendedName>
        <fullName evidence="4">Large ribosomal subunit protein eL34</fullName>
    </recommendedName>
</protein>
<evidence type="ECO:0000256" key="1">
    <source>
        <dbReference type="ARBA" id="ARBA00009875"/>
    </source>
</evidence>
<name>A0A7J4IU44_9ARCH</name>
<evidence type="ECO:0000313" key="6">
    <source>
        <dbReference type="EMBL" id="MBS3059719.1"/>
    </source>
</evidence>
<comment type="caution">
    <text evidence="5">The sequence shown here is derived from an EMBL/GenBank/DDBJ whole genome shotgun (WGS) entry which is preliminary data.</text>
</comment>
<reference evidence="6" key="2">
    <citation type="submission" date="2021-03" db="EMBL/GenBank/DDBJ databases">
        <authorList>
            <person name="Jaffe A."/>
        </authorList>
    </citation>
    <scope>NUCLEOTIDE SEQUENCE</scope>
    <source>
        <strain evidence="6">RIFCSPHIGHO2_01_FULL_GW2011_AR10_43_9</strain>
    </source>
</reference>
<dbReference type="Gene3D" id="6.20.340.10">
    <property type="match status" value="1"/>
</dbReference>
<gene>
    <name evidence="4" type="primary">rpl34e</name>
    <name evidence="5" type="ORF">HA237_03195</name>
    <name evidence="6" type="ORF">J4224_04835</name>
</gene>
<dbReference type="InterPro" id="IPR008195">
    <property type="entry name" value="Ribosomal_eL34"/>
</dbReference>
<sequence length="113" mass="12339">MPTKGERASEKKFVKTPGGRVTIHFFKGKAGKHHCALCACELHGVPHGQRTSGVRKLAKTKRRPNVPFGGTLCSNCRETVFVEAAKVKHGLKEIGAVSLKEKGFVEMALNRVE</sequence>
<evidence type="ECO:0000313" key="5">
    <source>
        <dbReference type="EMBL" id="HIH08350.1"/>
    </source>
</evidence>
<reference evidence="6" key="3">
    <citation type="submission" date="2021-05" db="EMBL/GenBank/DDBJ databases">
        <title>Protein family content uncovers lineage relationships and bacterial pathway maintenance mechanisms in DPANN archaea.</title>
        <authorList>
            <person name="Castelle C.J."/>
            <person name="Meheust R."/>
            <person name="Jaffe A.L."/>
            <person name="Seitz K."/>
            <person name="Gong X."/>
            <person name="Baker B.J."/>
            <person name="Banfield J.F."/>
        </authorList>
    </citation>
    <scope>NUCLEOTIDE SEQUENCE</scope>
    <source>
        <strain evidence="6">RIFCSPHIGHO2_01_FULL_GW2011_AR10_43_9</strain>
    </source>
</reference>
<dbReference type="GO" id="GO:0003735">
    <property type="term" value="F:structural constituent of ribosome"/>
    <property type="evidence" value="ECO:0007669"/>
    <property type="project" value="InterPro"/>
</dbReference>
<evidence type="ECO:0000256" key="2">
    <source>
        <dbReference type="ARBA" id="ARBA00022980"/>
    </source>
</evidence>
<evidence type="ECO:0000256" key="4">
    <source>
        <dbReference type="HAMAP-Rule" id="MF_00349"/>
    </source>
</evidence>
<keyword evidence="2 4" id="KW-0689">Ribosomal protein</keyword>
<dbReference type="InterPro" id="IPR038562">
    <property type="entry name" value="Ribosomal_eL34_C_sf"/>
</dbReference>
<evidence type="ECO:0000313" key="7">
    <source>
        <dbReference type="Proteomes" id="UP000577419"/>
    </source>
</evidence>
<dbReference type="GO" id="GO:0005840">
    <property type="term" value="C:ribosome"/>
    <property type="evidence" value="ECO:0007669"/>
    <property type="project" value="UniProtKB-KW"/>
</dbReference>
<dbReference type="GO" id="GO:1990904">
    <property type="term" value="C:ribonucleoprotein complex"/>
    <property type="evidence" value="ECO:0007669"/>
    <property type="project" value="UniProtKB-KW"/>
</dbReference>
<dbReference type="InterPro" id="IPR047868">
    <property type="entry name" value="Ribosomal_L34e_arc-type"/>
</dbReference>
<reference evidence="7" key="1">
    <citation type="journal article" date="2020" name="bioRxiv">
        <title>A rank-normalized archaeal taxonomy based on genome phylogeny resolves widespread incomplete and uneven classifications.</title>
        <authorList>
            <person name="Rinke C."/>
            <person name="Chuvochina M."/>
            <person name="Mussig A.J."/>
            <person name="Chaumeil P.-A."/>
            <person name="Waite D.W."/>
            <person name="Whitman W.B."/>
            <person name="Parks D.H."/>
            <person name="Hugenholtz P."/>
        </authorList>
    </citation>
    <scope>NUCLEOTIDE SEQUENCE [LARGE SCALE GENOMIC DNA]</scope>
</reference>
<dbReference type="AlphaFoldDB" id="A0A7J4IU44"/>
<dbReference type="PRINTS" id="PR01250">
    <property type="entry name" value="RIBOSOMALL34"/>
</dbReference>
<dbReference type="Proteomes" id="UP000577419">
    <property type="component" value="Unassembled WGS sequence"/>
</dbReference>
<dbReference type="EMBL" id="DUFG01000017">
    <property type="protein sequence ID" value="HIH08350.1"/>
    <property type="molecule type" value="Genomic_DNA"/>
</dbReference>
<accession>A0A7J4IU44</accession>
<proteinExistence type="inferred from homology"/>
<dbReference type="HAMAP" id="MF_00349">
    <property type="entry name" value="Ribosomal_eL34"/>
    <property type="match status" value="1"/>
</dbReference>
<keyword evidence="3 4" id="KW-0687">Ribonucleoprotein</keyword>
<dbReference type="Pfam" id="PF01199">
    <property type="entry name" value="Ribosomal_L34e"/>
    <property type="match status" value="1"/>
</dbReference>